<proteinExistence type="predicted"/>
<comment type="caution">
    <text evidence="2">The sequence shown here is derived from an EMBL/GenBank/DDBJ whole genome shotgun (WGS) entry which is preliminary data.</text>
</comment>
<protein>
    <submittedName>
        <fullName evidence="2">Uncharacterized protein</fullName>
    </submittedName>
</protein>
<dbReference type="Proteomes" id="UP000886749">
    <property type="component" value="Unassembled WGS sequence"/>
</dbReference>
<evidence type="ECO:0000256" key="1">
    <source>
        <dbReference type="SAM" id="MobiDB-lite"/>
    </source>
</evidence>
<gene>
    <name evidence="2" type="ORF">IAB36_01220</name>
</gene>
<reference evidence="2" key="1">
    <citation type="submission" date="2020-10" db="EMBL/GenBank/DDBJ databases">
        <authorList>
            <person name="Gilroy R."/>
        </authorList>
    </citation>
    <scope>NUCLEOTIDE SEQUENCE</scope>
    <source>
        <strain evidence="2">CHK184-25365</strain>
    </source>
</reference>
<reference evidence="2" key="2">
    <citation type="journal article" date="2021" name="PeerJ">
        <title>Extensive microbial diversity within the chicken gut microbiome revealed by metagenomics and culture.</title>
        <authorList>
            <person name="Gilroy R."/>
            <person name="Ravi A."/>
            <person name="Getino M."/>
            <person name="Pursley I."/>
            <person name="Horton D.L."/>
            <person name="Alikhan N.F."/>
            <person name="Baker D."/>
            <person name="Gharbi K."/>
            <person name="Hall N."/>
            <person name="Watson M."/>
            <person name="Adriaenssens E.M."/>
            <person name="Foster-Nyarko E."/>
            <person name="Jarju S."/>
            <person name="Secka A."/>
            <person name="Antonio M."/>
            <person name="Oren A."/>
            <person name="Chaudhuri R.R."/>
            <person name="La Ragione R."/>
            <person name="Hildebrand F."/>
            <person name="Pallen M.J."/>
        </authorList>
    </citation>
    <scope>NUCLEOTIDE SEQUENCE</scope>
    <source>
        <strain evidence="2">CHK184-25365</strain>
    </source>
</reference>
<evidence type="ECO:0000313" key="2">
    <source>
        <dbReference type="EMBL" id="HIR40430.1"/>
    </source>
</evidence>
<dbReference type="EMBL" id="DVGY01000031">
    <property type="protein sequence ID" value="HIR40430.1"/>
    <property type="molecule type" value="Genomic_DNA"/>
</dbReference>
<name>A0A9D1AHR2_9FIRM</name>
<feature type="compositionally biased region" description="Low complexity" evidence="1">
    <location>
        <begin position="45"/>
        <end position="55"/>
    </location>
</feature>
<evidence type="ECO:0000313" key="3">
    <source>
        <dbReference type="Proteomes" id="UP000886749"/>
    </source>
</evidence>
<sequence>MSKRKQILLILAGMAVLLAALGILLGMVLSSDRQQNQPVAEDTVSDGGEVSSSVSRASKFPPVTYVSRPENHAPQQPPKPLMPDNFELDCPPPTEDQLYPGATEEVDYLTYAQPALSMNDTELIDSGNPIYASYAVSYVEDLPVDYYDTELVSIQEALEADNLIFWWQYEVFMWGYLQMDSPVQYYRVVDYEPVTVIGITVRRDGEFPRWFAIRDGVIQAVLL</sequence>
<feature type="region of interest" description="Disordered" evidence="1">
    <location>
        <begin position="34"/>
        <end position="83"/>
    </location>
</feature>
<dbReference type="AlphaFoldDB" id="A0A9D1AHR2"/>
<accession>A0A9D1AHR2</accession>
<organism evidence="2 3">
    <name type="scientific">Candidatus Egerieicola pullicola</name>
    <dbReference type="NCBI Taxonomy" id="2840775"/>
    <lineage>
        <taxon>Bacteria</taxon>
        <taxon>Bacillati</taxon>
        <taxon>Bacillota</taxon>
        <taxon>Clostridia</taxon>
        <taxon>Eubacteriales</taxon>
        <taxon>Oscillospiraceae</taxon>
        <taxon>Oscillospiraceae incertae sedis</taxon>
        <taxon>Candidatus Egerieicola</taxon>
    </lineage>
</organism>